<accession>A0ABN7ACW5</accession>
<feature type="compositionally biased region" description="Low complexity" evidence="1">
    <location>
        <begin position="410"/>
        <end position="428"/>
    </location>
</feature>
<feature type="region of interest" description="Disordered" evidence="1">
    <location>
        <begin position="1"/>
        <end position="122"/>
    </location>
</feature>
<name>A0ABN7ACW5_9HEMI</name>
<evidence type="ECO:0000256" key="1">
    <source>
        <dbReference type="SAM" id="MobiDB-lite"/>
    </source>
</evidence>
<feature type="compositionally biased region" description="Polar residues" evidence="1">
    <location>
        <begin position="378"/>
        <end position="389"/>
    </location>
</feature>
<keyword evidence="4" id="KW-1185">Reference proteome</keyword>
<keyword evidence="2" id="KW-0472">Membrane</keyword>
<organism evidence="3 4">
    <name type="scientific">Nesidiocoris tenuis</name>
    <dbReference type="NCBI Taxonomy" id="355587"/>
    <lineage>
        <taxon>Eukaryota</taxon>
        <taxon>Metazoa</taxon>
        <taxon>Ecdysozoa</taxon>
        <taxon>Arthropoda</taxon>
        <taxon>Hexapoda</taxon>
        <taxon>Insecta</taxon>
        <taxon>Pterygota</taxon>
        <taxon>Neoptera</taxon>
        <taxon>Paraneoptera</taxon>
        <taxon>Hemiptera</taxon>
        <taxon>Heteroptera</taxon>
        <taxon>Panheteroptera</taxon>
        <taxon>Cimicomorpha</taxon>
        <taxon>Miridae</taxon>
        <taxon>Dicyphina</taxon>
        <taxon>Nesidiocoris</taxon>
    </lineage>
</organism>
<proteinExistence type="predicted"/>
<dbReference type="Proteomes" id="UP001307889">
    <property type="component" value="Chromosome 2"/>
</dbReference>
<protein>
    <submittedName>
        <fullName evidence="3">Uncharacterized protein</fullName>
    </submittedName>
</protein>
<dbReference type="EMBL" id="AP028910">
    <property type="protein sequence ID" value="BES89883.1"/>
    <property type="molecule type" value="Genomic_DNA"/>
</dbReference>
<sequence length="699" mass="76895">MFSFASKMLNTLMGEGENGVGGPGGGMPGPGGPQGPPHLQQHSAVRGPPQPRPSLPRVQLSAYPPRTTPPSAVRQQFQPQPQPPPSAMGFPSVRPGGGPMSAGPQSSYPRPALPPGLDEPNLDLSHLSAEERALIQNVMAKAEAMDPPSKSVPFAEPNQQLQFRMGGSGGGGPMPMDPSRQTNFNGMQQRNFRNQSDLQNANSFQQHQQSNQHGMHVSQEPYQQSPQQFQRPQDQFQRPTMGSPQIGPRPQDQTFLKSHDPQPMYRTPLQEQQFQNKPDNFPYKTEPLQQTPDQYHQSMQDSQQQRLDTYSSMKQQETAKQSESSSGITRKEFGLQRQESYTNPKNSSPYFHSSCWENGEKEDVGRGGGTGVQPSDCEYSTPSPQSNSPEIRLSPSPPPGSPSSEDNNRTTTGLLAPTSTTTTTTTTTSDEAKAHLTMDTFYDHSPGEVYTIPEEEDEISSPTSDGVTSLRKRRLVGALLAKKDPATSYQPPGSTNHLRNTNNILNSNNNILKSQTPIDNIGHDTANGNSRTAQDTLYGNTPYRKTDPMSDGMKPLMSHNPSETRYQAFLEKNIELSGQAINTLLQQQQRDTQMNGSQSFLSNSDKTDNRLLGDEPLSYEEQLRLDSQALQQQVQKLTAAHTSGATTSQFDYEATVAAPYVDASPKFVFPSYNNIDTIIFISHFIASYVIITPLYLANL</sequence>
<evidence type="ECO:0000256" key="2">
    <source>
        <dbReference type="SAM" id="Phobius"/>
    </source>
</evidence>
<feature type="compositionally biased region" description="Polar residues" evidence="1">
    <location>
        <begin position="180"/>
        <end position="198"/>
    </location>
</feature>
<keyword evidence="2" id="KW-0812">Transmembrane</keyword>
<feature type="region of interest" description="Disordered" evidence="1">
    <location>
        <begin position="142"/>
        <end position="432"/>
    </location>
</feature>
<gene>
    <name evidence="3" type="ORF">NTJ_02690</name>
</gene>
<reference evidence="3 4" key="1">
    <citation type="submission" date="2023-09" db="EMBL/GenBank/DDBJ databases">
        <title>Nesidiocoris tenuis whole genome shotgun sequence.</title>
        <authorList>
            <person name="Shibata T."/>
            <person name="Shimoda M."/>
            <person name="Kobayashi T."/>
            <person name="Uehara T."/>
        </authorList>
    </citation>
    <scope>NUCLEOTIDE SEQUENCE [LARGE SCALE GENOMIC DNA]</scope>
    <source>
        <strain evidence="3 4">Japan</strain>
    </source>
</reference>
<feature type="compositionally biased region" description="Low complexity" evidence="1">
    <location>
        <begin position="199"/>
        <end position="239"/>
    </location>
</feature>
<feature type="region of interest" description="Disordered" evidence="1">
    <location>
        <begin position="588"/>
        <end position="612"/>
    </location>
</feature>
<feature type="transmembrane region" description="Helical" evidence="2">
    <location>
        <begin position="678"/>
        <end position="697"/>
    </location>
</feature>
<feature type="compositionally biased region" description="Polar residues" evidence="1">
    <location>
        <begin position="269"/>
        <end position="278"/>
    </location>
</feature>
<feature type="compositionally biased region" description="Polar residues" evidence="1">
    <location>
        <begin position="337"/>
        <end position="351"/>
    </location>
</feature>
<feature type="compositionally biased region" description="Gly residues" evidence="1">
    <location>
        <begin position="16"/>
        <end position="29"/>
    </location>
</feature>
<keyword evidence="2" id="KW-1133">Transmembrane helix</keyword>
<feature type="compositionally biased region" description="Polar residues" evidence="1">
    <location>
        <begin position="588"/>
        <end position="604"/>
    </location>
</feature>
<evidence type="ECO:0000313" key="3">
    <source>
        <dbReference type="EMBL" id="BES89883.1"/>
    </source>
</evidence>
<evidence type="ECO:0000313" key="4">
    <source>
        <dbReference type="Proteomes" id="UP001307889"/>
    </source>
</evidence>
<feature type="compositionally biased region" description="Polar residues" evidence="1">
    <location>
        <begin position="306"/>
        <end position="328"/>
    </location>
</feature>
<feature type="compositionally biased region" description="Low complexity" evidence="1">
    <location>
        <begin position="293"/>
        <end position="305"/>
    </location>
</feature>